<gene>
    <name evidence="2" type="ORF">HMPREF9473_01037</name>
</gene>
<dbReference type="AlphaFoldDB" id="G5IC54"/>
<reference evidence="2 3" key="1">
    <citation type="submission" date="2011-08" db="EMBL/GenBank/DDBJ databases">
        <title>The Genome Sequence of Clostridium hathewayi WAL-18680.</title>
        <authorList>
            <consortium name="The Broad Institute Genome Sequencing Platform"/>
            <person name="Earl A."/>
            <person name="Ward D."/>
            <person name="Feldgarden M."/>
            <person name="Gevers D."/>
            <person name="Finegold S.M."/>
            <person name="Summanen P.H."/>
            <person name="Molitoris D.R."/>
            <person name="Song M."/>
            <person name="Daigneault M."/>
            <person name="Allen-Vercoe E."/>
            <person name="Young S.K."/>
            <person name="Zeng Q."/>
            <person name="Gargeya S."/>
            <person name="Fitzgerald M."/>
            <person name="Haas B."/>
            <person name="Abouelleil A."/>
            <person name="Alvarado L."/>
            <person name="Arachchi H.M."/>
            <person name="Berlin A."/>
            <person name="Brown A."/>
            <person name="Chapman S.B."/>
            <person name="Chen Z."/>
            <person name="Dunbar C."/>
            <person name="Freedman E."/>
            <person name="Gearin G."/>
            <person name="Gellesch M."/>
            <person name="Goldberg J."/>
            <person name="Griggs A."/>
            <person name="Gujja S."/>
            <person name="Heiman D."/>
            <person name="Howarth C."/>
            <person name="Larson L."/>
            <person name="Lui A."/>
            <person name="MacDonald P.J.P."/>
            <person name="Montmayeur A."/>
            <person name="Murphy C."/>
            <person name="Neiman D."/>
            <person name="Pearson M."/>
            <person name="Priest M."/>
            <person name="Roberts A."/>
            <person name="Saif S."/>
            <person name="Shea T."/>
            <person name="Shenoy N."/>
            <person name="Sisk P."/>
            <person name="Stolte C."/>
            <person name="Sykes S."/>
            <person name="Wortman J."/>
            <person name="Nusbaum C."/>
            <person name="Birren B."/>
        </authorList>
    </citation>
    <scope>NUCLEOTIDE SEQUENCE [LARGE SCALE GENOMIC DNA]</scope>
    <source>
        <strain evidence="2 3">WAL-18680</strain>
    </source>
</reference>
<organism evidence="2 3">
    <name type="scientific">Hungatella hathewayi WAL-18680</name>
    <dbReference type="NCBI Taxonomy" id="742737"/>
    <lineage>
        <taxon>Bacteria</taxon>
        <taxon>Bacillati</taxon>
        <taxon>Bacillota</taxon>
        <taxon>Clostridia</taxon>
        <taxon>Lachnospirales</taxon>
        <taxon>Lachnospiraceae</taxon>
        <taxon>Hungatella</taxon>
    </lineage>
</organism>
<accession>G5IC54</accession>
<keyword evidence="1" id="KW-0812">Transmembrane</keyword>
<feature type="transmembrane region" description="Helical" evidence="1">
    <location>
        <begin position="79"/>
        <end position="101"/>
    </location>
</feature>
<evidence type="ECO:0000256" key="1">
    <source>
        <dbReference type="SAM" id="Phobius"/>
    </source>
</evidence>
<dbReference type="EMBL" id="ADLN01000009">
    <property type="protein sequence ID" value="EHI60972.1"/>
    <property type="molecule type" value="Genomic_DNA"/>
</dbReference>
<feature type="transmembrane region" description="Helical" evidence="1">
    <location>
        <begin position="54"/>
        <end position="73"/>
    </location>
</feature>
<dbReference type="Proteomes" id="UP000005384">
    <property type="component" value="Unassembled WGS sequence"/>
</dbReference>
<sequence>MTKGTKIWLWCALVLCALTTILNAASGRWLSVAIAVVSLGGLCVLLFTQKKWGFILMCICYILSFCNGVYQGVIGESGMVAAIVMSFIGSALVPVVTYLFLRKSWNELK</sequence>
<feature type="transmembrane region" description="Helical" evidence="1">
    <location>
        <begin position="29"/>
        <end position="47"/>
    </location>
</feature>
<dbReference type="RefSeq" id="WP_006779023.1">
    <property type="nucleotide sequence ID" value="NZ_CP040506.1"/>
</dbReference>
<dbReference type="OrthoDB" id="2059597at2"/>
<proteinExistence type="predicted"/>
<keyword evidence="1" id="KW-0472">Membrane</keyword>
<protein>
    <submittedName>
        <fullName evidence="2">Uncharacterized protein</fullName>
    </submittedName>
</protein>
<evidence type="ECO:0000313" key="3">
    <source>
        <dbReference type="Proteomes" id="UP000005384"/>
    </source>
</evidence>
<dbReference type="PATRIC" id="fig|742737.3.peg.1041"/>
<dbReference type="HOGENOM" id="CLU_2180447_0_0_9"/>
<name>G5IC54_9FIRM</name>
<feature type="transmembrane region" description="Helical" evidence="1">
    <location>
        <begin position="7"/>
        <end position="23"/>
    </location>
</feature>
<keyword evidence="1" id="KW-1133">Transmembrane helix</keyword>
<evidence type="ECO:0000313" key="2">
    <source>
        <dbReference type="EMBL" id="EHI60972.1"/>
    </source>
</evidence>
<keyword evidence="3" id="KW-1185">Reference proteome</keyword>
<comment type="caution">
    <text evidence="2">The sequence shown here is derived from an EMBL/GenBank/DDBJ whole genome shotgun (WGS) entry which is preliminary data.</text>
</comment>